<evidence type="ECO:0000313" key="2">
    <source>
        <dbReference type="Ensembl" id="ENSXCOP00000020593.1"/>
    </source>
</evidence>
<evidence type="ECO:0000313" key="3">
    <source>
        <dbReference type="Proteomes" id="UP000261380"/>
    </source>
</evidence>
<dbReference type="Ensembl" id="ENSXCOT00000020843.1">
    <property type="protein sequence ID" value="ENSXCOP00000020593.1"/>
    <property type="gene ID" value="ENSXCOG00000015430.1"/>
</dbReference>
<protein>
    <submittedName>
        <fullName evidence="2">Uncharacterized protein</fullName>
    </submittedName>
</protein>
<reference evidence="2" key="1">
    <citation type="submission" date="2025-08" db="UniProtKB">
        <authorList>
            <consortium name="Ensembl"/>
        </authorList>
    </citation>
    <scope>IDENTIFICATION</scope>
</reference>
<evidence type="ECO:0000256" key="1">
    <source>
        <dbReference type="SAM" id="MobiDB-lite"/>
    </source>
</evidence>
<feature type="compositionally biased region" description="Basic and acidic residues" evidence="1">
    <location>
        <begin position="1"/>
        <end position="15"/>
    </location>
</feature>
<accession>A0A3B5M8G7</accession>
<proteinExistence type="predicted"/>
<dbReference type="AlphaFoldDB" id="A0A3B5M8G7"/>
<dbReference type="GeneTree" id="ENSGT00940000177692"/>
<organism evidence="2 3">
    <name type="scientific">Xiphophorus couchianus</name>
    <name type="common">Monterrey platyfish</name>
    <dbReference type="NCBI Taxonomy" id="32473"/>
    <lineage>
        <taxon>Eukaryota</taxon>
        <taxon>Metazoa</taxon>
        <taxon>Chordata</taxon>
        <taxon>Craniata</taxon>
        <taxon>Vertebrata</taxon>
        <taxon>Euteleostomi</taxon>
        <taxon>Actinopterygii</taxon>
        <taxon>Neopterygii</taxon>
        <taxon>Teleostei</taxon>
        <taxon>Neoteleostei</taxon>
        <taxon>Acanthomorphata</taxon>
        <taxon>Ovalentaria</taxon>
        <taxon>Atherinomorphae</taxon>
        <taxon>Cyprinodontiformes</taxon>
        <taxon>Poeciliidae</taxon>
        <taxon>Poeciliinae</taxon>
        <taxon>Xiphophorus</taxon>
    </lineage>
</organism>
<sequence>EEEERKIEGERRDGRAQGTSQTSRTNTCIHVIGPAAGLGAAAGGRGAARVKHIVHRALHLTVVDGLTLVGAERDGDERDYRPLSKCSRGEPGKGAMSVCDVTAHCCTRCLAKVFTPHCHIQTHNRVFI</sequence>
<name>A0A3B5M8G7_9TELE</name>
<reference evidence="2" key="2">
    <citation type="submission" date="2025-09" db="UniProtKB">
        <authorList>
            <consortium name="Ensembl"/>
        </authorList>
    </citation>
    <scope>IDENTIFICATION</scope>
</reference>
<keyword evidence="3" id="KW-1185">Reference proteome</keyword>
<feature type="region of interest" description="Disordered" evidence="1">
    <location>
        <begin position="1"/>
        <end position="25"/>
    </location>
</feature>
<dbReference type="Proteomes" id="UP000261380">
    <property type="component" value="Unplaced"/>
</dbReference>